<dbReference type="InterPro" id="IPR005302">
    <property type="entry name" value="MoCF_Sase_C"/>
</dbReference>
<dbReference type="EMBL" id="JAMOIL010000021">
    <property type="protein sequence ID" value="MCM0621637.1"/>
    <property type="molecule type" value="Genomic_DNA"/>
</dbReference>
<gene>
    <name evidence="2" type="ORF">M8330_15190</name>
</gene>
<accession>A0A9X2IFT7</accession>
<dbReference type="SUPFAM" id="SSF50800">
    <property type="entry name" value="PK beta-barrel domain-like"/>
    <property type="match status" value="1"/>
</dbReference>
<dbReference type="InterPro" id="IPR052716">
    <property type="entry name" value="MOSC_domain"/>
</dbReference>
<dbReference type="Proteomes" id="UP001139485">
    <property type="component" value="Unassembled WGS sequence"/>
</dbReference>
<dbReference type="RefSeq" id="WP_250828014.1">
    <property type="nucleotide sequence ID" value="NZ_JAMOIL010000021.1"/>
</dbReference>
<sequence length="156" mass="16029">MSDLPVVTALHLAPRHHAPTEQVDAIAVEAGRGVVGDRYHGSRHRHVSVQSAPSLAEAAGVLGAPVEPGATRRTVTVSDGRVPTEPGAVLRLGDPARPDEQVVLEVVRVAAPCALMETSVGPGAKAALRRRAGSVLRALTSGTVRVGDPVKGLLGD</sequence>
<dbReference type="PROSITE" id="PS51340">
    <property type="entry name" value="MOSC"/>
    <property type="match status" value="1"/>
</dbReference>
<proteinExistence type="predicted"/>
<dbReference type="PANTHER" id="PTHR36930:SF1">
    <property type="entry name" value="MOSC DOMAIN-CONTAINING PROTEIN"/>
    <property type="match status" value="1"/>
</dbReference>
<dbReference type="GO" id="GO:0030170">
    <property type="term" value="F:pyridoxal phosphate binding"/>
    <property type="evidence" value="ECO:0007669"/>
    <property type="project" value="InterPro"/>
</dbReference>
<name>A0A9X2IFT7_9ACTN</name>
<dbReference type="GO" id="GO:0030151">
    <property type="term" value="F:molybdenum ion binding"/>
    <property type="evidence" value="ECO:0007669"/>
    <property type="project" value="InterPro"/>
</dbReference>
<dbReference type="Pfam" id="PF03473">
    <property type="entry name" value="MOSC"/>
    <property type="match status" value="1"/>
</dbReference>
<evidence type="ECO:0000313" key="3">
    <source>
        <dbReference type="Proteomes" id="UP001139485"/>
    </source>
</evidence>
<evidence type="ECO:0000259" key="1">
    <source>
        <dbReference type="PROSITE" id="PS51340"/>
    </source>
</evidence>
<dbReference type="Gene3D" id="2.40.33.20">
    <property type="entry name" value="PK beta-barrel domain-like"/>
    <property type="match status" value="1"/>
</dbReference>
<dbReference type="InterPro" id="IPR011037">
    <property type="entry name" value="Pyrv_Knase-like_insert_dom_sf"/>
</dbReference>
<organism evidence="2 3">
    <name type="scientific">Nocardioides bruguierae</name>
    <dbReference type="NCBI Taxonomy" id="2945102"/>
    <lineage>
        <taxon>Bacteria</taxon>
        <taxon>Bacillati</taxon>
        <taxon>Actinomycetota</taxon>
        <taxon>Actinomycetes</taxon>
        <taxon>Propionibacteriales</taxon>
        <taxon>Nocardioidaceae</taxon>
        <taxon>Nocardioides</taxon>
    </lineage>
</organism>
<evidence type="ECO:0000313" key="2">
    <source>
        <dbReference type="EMBL" id="MCM0621637.1"/>
    </source>
</evidence>
<protein>
    <submittedName>
        <fullName evidence="2">MOSC domain-containing protein</fullName>
    </submittedName>
</protein>
<dbReference type="GO" id="GO:0003824">
    <property type="term" value="F:catalytic activity"/>
    <property type="evidence" value="ECO:0007669"/>
    <property type="project" value="InterPro"/>
</dbReference>
<dbReference type="AlphaFoldDB" id="A0A9X2IFT7"/>
<dbReference type="PANTHER" id="PTHR36930">
    <property type="entry name" value="METAL-SULFUR CLUSTER BIOSYNTHESIS PROTEINS YUAD-RELATED"/>
    <property type="match status" value="1"/>
</dbReference>
<keyword evidence="3" id="KW-1185">Reference proteome</keyword>
<reference evidence="2" key="1">
    <citation type="submission" date="2022-05" db="EMBL/GenBank/DDBJ databases">
        <authorList>
            <person name="Tuo L."/>
        </authorList>
    </citation>
    <scope>NUCLEOTIDE SEQUENCE</scope>
    <source>
        <strain evidence="2">BSK12Z-4</strain>
    </source>
</reference>
<feature type="domain" description="MOSC" evidence="1">
    <location>
        <begin position="21"/>
        <end position="153"/>
    </location>
</feature>
<comment type="caution">
    <text evidence="2">The sequence shown here is derived from an EMBL/GenBank/DDBJ whole genome shotgun (WGS) entry which is preliminary data.</text>
</comment>